<dbReference type="Gene3D" id="1.10.10.60">
    <property type="entry name" value="Homeodomain-like"/>
    <property type="match status" value="2"/>
</dbReference>
<dbReference type="GO" id="GO:0043565">
    <property type="term" value="F:sequence-specific DNA binding"/>
    <property type="evidence" value="ECO:0007669"/>
    <property type="project" value="InterPro"/>
</dbReference>
<proteinExistence type="predicted"/>
<keyword evidence="3" id="KW-0804">Transcription</keyword>
<evidence type="ECO:0000256" key="2">
    <source>
        <dbReference type="ARBA" id="ARBA00023125"/>
    </source>
</evidence>
<dbReference type="SMART" id="SM00342">
    <property type="entry name" value="HTH_ARAC"/>
    <property type="match status" value="1"/>
</dbReference>
<dbReference type="PROSITE" id="PS50110">
    <property type="entry name" value="RESPONSE_REGULATORY"/>
    <property type="match status" value="1"/>
</dbReference>
<dbReference type="InterPro" id="IPR018062">
    <property type="entry name" value="HTH_AraC-typ_CS"/>
</dbReference>
<dbReference type="AlphaFoldDB" id="E0I5Z1"/>
<dbReference type="InterPro" id="IPR009057">
    <property type="entry name" value="Homeodomain-like_sf"/>
</dbReference>
<dbReference type="EMBL" id="AEDD01000002">
    <property type="protein sequence ID" value="EFM12383.1"/>
    <property type="molecule type" value="Genomic_DNA"/>
</dbReference>
<dbReference type="SMART" id="SM00448">
    <property type="entry name" value="REC"/>
    <property type="match status" value="1"/>
</dbReference>
<evidence type="ECO:0000313" key="7">
    <source>
        <dbReference type="EMBL" id="EFM12383.1"/>
    </source>
</evidence>
<name>E0I5Z1_9BACL</name>
<sequence>MKYSKTILIVDDEPRTREGLKKTLETWAGSSYEIVTAENGDDALAFIAERPVHLMLTDIRMPEMNGLSLIHAIKEQGRNPVVILLSGYSEFEYAQEGIKLGVVNYLLKPITKAKLIEAVEQALLVCDSRERAGTIEKIVDHQLMEAKQHDVRMPQPIQAAIQYVEAHVQLPVSLREVADHVHLNASYFSSLFKEKMGMNFSEFLTRSKIQAAKKLLLSTSLPITAIAEEVGYQSTKYFMTLFKEYEGMTPSQYRKDVPKGDIV</sequence>
<dbReference type="GO" id="GO:0000160">
    <property type="term" value="P:phosphorelay signal transduction system"/>
    <property type="evidence" value="ECO:0007669"/>
    <property type="project" value="InterPro"/>
</dbReference>
<keyword evidence="1" id="KW-0805">Transcription regulation</keyword>
<feature type="domain" description="Response regulatory" evidence="6">
    <location>
        <begin position="6"/>
        <end position="123"/>
    </location>
</feature>
<dbReference type="InterPro" id="IPR018060">
    <property type="entry name" value="HTH_AraC"/>
</dbReference>
<dbReference type="STRING" id="717606.PaecuDRAFT_1063"/>
<dbReference type="InterPro" id="IPR001789">
    <property type="entry name" value="Sig_transdc_resp-reg_receiver"/>
</dbReference>
<evidence type="ECO:0000256" key="1">
    <source>
        <dbReference type="ARBA" id="ARBA00023015"/>
    </source>
</evidence>
<dbReference type="Proteomes" id="UP000005387">
    <property type="component" value="Unassembled WGS sequence"/>
</dbReference>
<keyword evidence="2" id="KW-0238">DNA-binding</keyword>
<dbReference type="PANTHER" id="PTHR43280">
    <property type="entry name" value="ARAC-FAMILY TRANSCRIPTIONAL REGULATOR"/>
    <property type="match status" value="1"/>
</dbReference>
<organism evidence="7 8">
    <name type="scientific">Paenibacillus curdlanolyticus YK9</name>
    <dbReference type="NCBI Taxonomy" id="717606"/>
    <lineage>
        <taxon>Bacteria</taxon>
        <taxon>Bacillati</taxon>
        <taxon>Bacillota</taxon>
        <taxon>Bacilli</taxon>
        <taxon>Bacillales</taxon>
        <taxon>Paenibacillaceae</taxon>
        <taxon>Paenibacillus</taxon>
    </lineage>
</organism>
<dbReference type="PRINTS" id="PR00032">
    <property type="entry name" value="HTHARAC"/>
</dbReference>
<dbReference type="CDD" id="cd17536">
    <property type="entry name" value="REC_YesN-like"/>
    <property type="match status" value="1"/>
</dbReference>
<dbReference type="Pfam" id="PF00072">
    <property type="entry name" value="Response_reg"/>
    <property type="match status" value="1"/>
</dbReference>
<reference evidence="7 8" key="1">
    <citation type="submission" date="2010-07" db="EMBL/GenBank/DDBJ databases">
        <title>The draft genome of Paenibacillus curdlanolyticus YK9.</title>
        <authorList>
            <consortium name="US DOE Joint Genome Institute (JGI-PGF)"/>
            <person name="Lucas S."/>
            <person name="Copeland A."/>
            <person name="Lapidus A."/>
            <person name="Cheng J.-F."/>
            <person name="Bruce D."/>
            <person name="Goodwin L."/>
            <person name="Pitluck S."/>
            <person name="Land M.L."/>
            <person name="Hauser L."/>
            <person name="Chang Y.-J."/>
            <person name="Jeffries C."/>
            <person name="Anderson I.J."/>
            <person name="Johnson E."/>
            <person name="Loganathan U."/>
            <person name="Mulhopadhyay B."/>
            <person name="Kyrpides N."/>
            <person name="Woyke T.J."/>
        </authorList>
    </citation>
    <scope>NUCLEOTIDE SEQUENCE [LARGE SCALE GENOMIC DNA]</scope>
    <source>
        <strain evidence="7 8">YK9</strain>
    </source>
</reference>
<dbReference type="Gene3D" id="3.40.50.2300">
    <property type="match status" value="1"/>
</dbReference>
<keyword evidence="8" id="KW-1185">Reference proteome</keyword>
<evidence type="ECO:0000256" key="4">
    <source>
        <dbReference type="PROSITE-ProRule" id="PRU00169"/>
    </source>
</evidence>
<feature type="modified residue" description="4-aspartylphosphate" evidence="4">
    <location>
        <position position="58"/>
    </location>
</feature>
<dbReference type="InterPro" id="IPR020449">
    <property type="entry name" value="Tscrpt_reg_AraC-type_HTH"/>
</dbReference>
<keyword evidence="4" id="KW-0597">Phosphoprotein</keyword>
<evidence type="ECO:0000256" key="3">
    <source>
        <dbReference type="ARBA" id="ARBA00023163"/>
    </source>
</evidence>
<dbReference type="eggNOG" id="COG4977">
    <property type="taxonomic scope" value="Bacteria"/>
</dbReference>
<evidence type="ECO:0000259" key="6">
    <source>
        <dbReference type="PROSITE" id="PS50110"/>
    </source>
</evidence>
<dbReference type="PROSITE" id="PS01124">
    <property type="entry name" value="HTH_ARAC_FAMILY_2"/>
    <property type="match status" value="1"/>
</dbReference>
<dbReference type="InterPro" id="IPR011006">
    <property type="entry name" value="CheY-like_superfamily"/>
</dbReference>
<dbReference type="GO" id="GO:0003700">
    <property type="term" value="F:DNA-binding transcription factor activity"/>
    <property type="evidence" value="ECO:0007669"/>
    <property type="project" value="InterPro"/>
</dbReference>
<dbReference type="OrthoDB" id="9788446at2"/>
<accession>E0I5Z1</accession>
<dbReference type="PROSITE" id="PS00041">
    <property type="entry name" value="HTH_ARAC_FAMILY_1"/>
    <property type="match status" value="1"/>
</dbReference>
<dbReference type="RefSeq" id="WP_006037078.1">
    <property type="nucleotide sequence ID" value="NZ_AEDD01000002.1"/>
</dbReference>
<dbReference type="Pfam" id="PF12833">
    <property type="entry name" value="HTH_18"/>
    <property type="match status" value="1"/>
</dbReference>
<protein>
    <submittedName>
        <fullName evidence="7">Two component transcriptional regulator, AraC family</fullName>
    </submittedName>
</protein>
<dbReference type="SUPFAM" id="SSF52172">
    <property type="entry name" value="CheY-like"/>
    <property type="match status" value="1"/>
</dbReference>
<feature type="domain" description="HTH araC/xylS-type" evidence="5">
    <location>
        <begin position="158"/>
        <end position="256"/>
    </location>
</feature>
<dbReference type="SUPFAM" id="SSF46689">
    <property type="entry name" value="Homeodomain-like"/>
    <property type="match status" value="2"/>
</dbReference>
<dbReference type="eggNOG" id="COG4753">
    <property type="taxonomic scope" value="Bacteria"/>
</dbReference>
<evidence type="ECO:0000259" key="5">
    <source>
        <dbReference type="PROSITE" id="PS01124"/>
    </source>
</evidence>
<evidence type="ECO:0000313" key="8">
    <source>
        <dbReference type="Proteomes" id="UP000005387"/>
    </source>
</evidence>
<gene>
    <name evidence="7" type="ORF">PaecuDRAFT_1063</name>
</gene>
<dbReference type="PANTHER" id="PTHR43280:SF28">
    <property type="entry name" value="HTH-TYPE TRANSCRIPTIONAL ACTIVATOR RHAS"/>
    <property type="match status" value="1"/>
</dbReference>